<evidence type="ECO:0000256" key="10">
    <source>
        <dbReference type="ARBA" id="ARBA00022679"/>
    </source>
</evidence>
<evidence type="ECO:0000256" key="11">
    <source>
        <dbReference type="ARBA" id="ARBA00022726"/>
    </source>
</evidence>
<sequence length="171" mass="19202">MKELKEFIRDVPDFPKKGIVFKDVTPLIGDGEGYRRAIDTFAERYKNKNIDKVVSVEARGFLFGAPLAYKLCAGVIPVRKPGKLPFHTNRIDYELEYGTDSLNIHQDAIKKGERILIVDDLLATGGTISAVLKLVEQLEGEIVELAFLIELSFLNGRNQLKGYPVFSLITF</sequence>
<dbReference type="UniPathway" id="UPA00588">
    <property type="reaction ID" value="UER00646"/>
</dbReference>
<evidence type="ECO:0000256" key="12">
    <source>
        <dbReference type="HAMAP-Rule" id="MF_00004"/>
    </source>
</evidence>
<dbReference type="GO" id="GO:0006166">
    <property type="term" value="P:purine ribonucleoside salvage"/>
    <property type="evidence" value="ECO:0007669"/>
    <property type="project" value="UniProtKB-UniRule"/>
</dbReference>
<dbReference type="NCBIfam" id="TIGR01090">
    <property type="entry name" value="apt"/>
    <property type="match status" value="1"/>
</dbReference>
<dbReference type="InterPro" id="IPR005764">
    <property type="entry name" value="Ade_phspho_trans"/>
</dbReference>
<evidence type="ECO:0000256" key="1">
    <source>
        <dbReference type="ARBA" id="ARBA00000868"/>
    </source>
</evidence>
<evidence type="ECO:0000313" key="15">
    <source>
        <dbReference type="Proteomes" id="UP000178797"/>
    </source>
</evidence>
<accession>A0A1F7RUI0</accession>
<feature type="domain" description="Phosphoribosyltransferase" evidence="13">
    <location>
        <begin position="39"/>
        <end position="149"/>
    </location>
</feature>
<dbReference type="FunFam" id="3.40.50.2020:FF:000004">
    <property type="entry name" value="Adenine phosphoribosyltransferase"/>
    <property type="match status" value="1"/>
</dbReference>
<dbReference type="GO" id="GO:0044209">
    <property type="term" value="P:AMP salvage"/>
    <property type="evidence" value="ECO:0007669"/>
    <property type="project" value="UniProtKB-UniRule"/>
</dbReference>
<dbReference type="EMBL" id="MGDE01000178">
    <property type="protein sequence ID" value="OGL44557.1"/>
    <property type="molecule type" value="Genomic_DNA"/>
</dbReference>
<evidence type="ECO:0000256" key="2">
    <source>
        <dbReference type="ARBA" id="ARBA00003968"/>
    </source>
</evidence>
<evidence type="ECO:0000256" key="5">
    <source>
        <dbReference type="ARBA" id="ARBA00008391"/>
    </source>
</evidence>
<dbReference type="InterPro" id="IPR000836">
    <property type="entry name" value="PRTase_dom"/>
</dbReference>
<dbReference type="GO" id="GO:0005737">
    <property type="term" value="C:cytoplasm"/>
    <property type="evidence" value="ECO:0007669"/>
    <property type="project" value="UniProtKB-SubCell"/>
</dbReference>
<comment type="similarity">
    <text evidence="5 12">Belongs to the purine/pyrimidine phosphoribosyltransferase family.</text>
</comment>
<dbReference type="EC" id="2.4.2.7" evidence="7 12"/>
<dbReference type="GO" id="GO:0002055">
    <property type="term" value="F:adenine binding"/>
    <property type="evidence" value="ECO:0007669"/>
    <property type="project" value="TreeGrafter"/>
</dbReference>
<dbReference type="GO" id="GO:0006168">
    <property type="term" value="P:adenine salvage"/>
    <property type="evidence" value="ECO:0007669"/>
    <property type="project" value="InterPro"/>
</dbReference>
<organism evidence="14 15">
    <name type="scientific">Candidatus Schekmanbacteria bacterium RBG_16_38_10</name>
    <dbReference type="NCBI Taxonomy" id="1817879"/>
    <lineage>
        <taxon>Bacteria</taxon>
        <taxon>Candidatus Schekmaniibacteriota</taxon>
    </lineage>
</organism>
<proteinExistence type="inferred from homology"/>
<dbReference type="AlphaFoldDB" id="A0A1F7RUI0"/>
<protein>
    <recommendedName>
        <fullName evidence="7 12">Adenine phosphoribosyltransferase</fullName>
        <shortName evidence="12">APRT</shortName>
        <ecNumber evidence="7 12">2.4.2.7</ecNumber>
    </recommendedName>
</protein>
<dbReference type="PANTHER" id="PTHR32315">
    <property type="entry name" value="ADENINE PHOSPHORIBOSYLTRANSFERASE"/>
    <property type="match status" value="1"/>
</dbReference>
<evidence type="ECO:0000256" key="9">
    <source>
        <dbReference type="ARBA" id="ARBA00022676"/>
    </source>
</evidence>
<dbReference type="GO" id="GO:0016208">
    <property type="term" value="F:AMP binding"/>
    <property type="evidence" value="ECO:0007669"/>
    <property type="project" value="TreeGrafter"/>
</dbReference>
<dbReference type="HAMAP" id="MF_00004">
    <property type="entry name" value="Aden_phosphoribosyltr"/>
    <property type="match status" value="1"/>
</dbReference>
<comment type="pathway">
    <text evidence="4 12">Purine metabolism; AMP biosynthesis via salvage pathway; AMP from adenine: step 1/1.</text>
</comment>
<dbReference type="NCBIfam" id="NF002634">
    <property type="entry name" value="PRK02304.1-3"/>
    <property type="match status" value="1"/>
</dbReference>
<evidence type="ECO:0000259" key="13">
    <source>
        <dbReference type="Pfam" id="PF00156"/>
    </source>
</evidence>
<dbReference type="NCBIfam" id="NF002636">
    <property type="entry name" value="PRK02304.1-5"/>
    <property type="match status" value="1"/>
</dbReference>
<dbReference type="Gene3D" id="3.40.50.2020">
    <property type="match status" value="1"/>
</dbReference>
<dbReference type="SUPFAM" id="SSF53271">
    <property type="entry name" value="PRTase-like"/>
    <property type="match status" value="1"/>
</dbReference>
<reference evidence="14 15" key="1">
    <citation type="journal article" date="2016" name="Nat. Commun.">
        <title>Thousands of microbial genomes shed light on interconnected biogeochemical processes in an aquifer system.</title>
        <authorList>
            <person name="Anantharaman K."/>
            <person name="Brown C.T."/>
            <person name="Hug L.A."/>
            <person name="Sharon I."/>
            <person name="Castelle C.J."/>
            <person name="Probst A.J."/>
            <person name="Thomas B.C."/>
            <person name="Singh A."/>
            <person name="Wilkins M.J."/>
            <person name="Karaoz U."/>
            <person name="Brodie E.L."/>
            <person name="Williams K.H."/>
            <person name="Hubbard S.S."/>
            <person name="Banfield J.F."/>
        </authorList>
    </citation>
    <scope>NUCLEOTIDE SEQUENCE [LARGE SCALE GENOMIC DNA]</scope>
</reference>
<dbReference type="CDD" id="cd06223">
    <property type="entry name" value="PRTases_typeI"/>
    <property type="match status" value="1"/>
</dbReference>
<comment type="subcellular location">
    <subcellularLocation>
        <location evidence="3 12">Cytoplasm</location>
    </subcellularLocation>
</comment>
<dbReference type="InterPro" id="IPR050054">
    <property type="entry name" value="UPRTase/APRTase"/>
</dbReference>
<evidence type="ECO:0000256" key="3">
    <source>
        <dbReference type="ARBA" id="ARBA00004496"/>
    </source>
</evidence>
<evidence type="ECO:0000256" key="4">
    <source>
        <dbReference type="ARBA" id="ARBA00004659"/>
    </source>
</evidence>
<keyword evidence="10 12" id="KW-0808">Transferase</keyword>
<evidence type="ECO:0000256" key="6">
    <source>
        <dbReference type="ARBA" id="ARBA00011738"/>
    </source>
</evidence>
<comment type="caution">
    <text evidence="14">The sequence shown here is derived from an EMBL/GenBank/DDBJ whole genome shotgun (WGS) entry which is preliminary data.</text>
</comment>
<comment type="catalytic activity">
    <reaction evidence="1 12">
        <text>AMP + diphosphate = 5-phospho-alpha-D-ribose 1-diphosphate + adenine</text>
        <dbReference type="Rhea" id="RHEA:16609"/>
        <dbReference type="ChEBI" id="CHEBI:16708"/>
        <dbReference type="ChEBI" id="CHEBI:33019"/>
        <dbReference type="ChEBI" id="CHEBI:58017"/>
        <dbReference type="ChEBI" id="CHEBI:456215"/>
        <dbReference type="EC" id="2.4.2.7"/>
    </reaction>
</comment>
<evidence type="ECO:0000256" key="7">
    <source>
        <dbReference type="ARBA" id="ARBA00011893"/>
    </source>
</evidence>
<comment type="subunit">
    <text evidence="6 12">Homodimer.</text>
</comment>
<dbReference type="GO" id="GO:0003999">
    <property type="term" value="F:adenine phosphoribosyltransferase activity"/>
    <property type="evidence" value="ECO:0007669"/>
    <property type="project" value="UniProtKB-UniRule"/>
</dbReference>
<name>A0A1F7RUI0_9BACT</name>
<keyword evidence="11 12" id="KW-0660">Purine salvage</keyword>
<dbReference type="NCBIfam" id="NF002633">
    <property type="entry name" value="PRK02304.1-2"/>
    <property type="match status" value="1"/>
</dbReference>
<dbReference type="Proteomes" id="UP000178797">
    <property type="component" value="Unassembled WGS sequence"/>
</dbReference>
<dbReference type="InterPro" id="IPR029057">
    <property type="entry name" value="PRTase-like"/>
</dbReference>
<dbReference type="Pfam" id="PF00156">
    <property type="entry name" value="Pribosyltran"/>
    <property type="match status" value="1"/>
</dbReference>
<gene>
    <name evidence="12" type="primary">apt</name>
    <name evidence="14" type="ORF">A2W05_02210</name>
</gene>
<evidence type="ECO:0000256" key="8">
    <source>
        <dbReference type="ARBA" id="ARBA00022490"/>
    </source>
</evidence>
<comment type="function">
    <text evidence="2 12">Catalyzes a salvage reaction resulting in the formation of AMP, that is energically less costly than de novo synthesis.</text>
</comment>
<keyword evidence="9 12" id="KW-0328">Glycosyltransferase</keyword>
<evidence type="ECO:0000313" key="14">
    <source>
        <dbReference type="EMBL" id="OGL44557.1"/>
    </source>
</evidence>
<dbReference type="PANTHER" id="PTHR32315:SF3">
    <property type="entry name" value="ADENINE PHOSPHORIBOSYLTRANSFERASE"/>
    <property type="match status" value="1"/>
</dbReference>
<keyword evidence="8 12" id="KW-0963">Cytoplasm</keyword>